<evidence type="ECO:0000256" key="1">
    <source>
        <dbReference type="SAM" id="MobiDB-lite"/>
    </source>
</evidence>
<evidence type="ECO:0008006" key="4">
    <source>
        <dbReference type="Google" id="ProtNLM"/>
    </source>
</evidence>
<organism evidence="2 3">
    <name type="scientific">Actinomadura alba</name>
    <dbReference type="NCBI Taxonomy" id="406431"/>
    <lineage>
        <taxon>Bacteria</taxon>
        <taxon>Bacillati</taxon>
        <taxon>Actinomycetota</taxon>
        <taxon>Actinomycetes</taxon>
        <taxon>Streptosporangiales</taxon>
        <taxon>Thermomonosporaceae</taxon>
        <taxon>Actinomadura</taxon>
    </lineage>
</organism>
<feature type="region of interest" description="Disordered" evidence="1">
    <location>
        <begin position="36"/>
        <end position="55"/>
    </location>
</feature>
<keyword evidence="3" id="KW-1185">Reference proteome</keyword>
<sequence length="55" mass="5888">MQFTSVTTPITTHFLRGALVLQVAIDAHTRLVVALGDPQPGNRNDTMRCPGPSGQ</sequence>
<evidence type="ECO:0000313" key="3">
    <source>
        <dbReference type="Proteomes" id="UP000805614"/>
    </source>
</evidence>
<proteinExistence type="predicted"/>
<gene>
    <name evidence="2" type="ORF">HKK74_32195</name>
</gene>
<name>A0ABR7LZ39_9ACTN</name>
<protein>
    <recommendedName>
        <fullName evidence="4">Transposase</fullName>
    </recommendedName>
</protein>
<dbReference type="RefSeq" id="WP_187247182.1">
    <property type="nucleotide sequence ID" value="NZ_BAAAOK010000040.1"/>
</dbReference>
<evidence type="ECO:0000313" key="2">
    <source>
        <dbReference type="EMBL" id="MBC6470116.1"/>
    </source>
</evidence>
<dbReference type="Proteomes" id="UP000805614">
    <property type="component" value="Unassembled WGS sequence"/>
</dbReference>
<accession>A0ABR7LZ39</accession>
<dbReference type="EMBL" id="JABVEC010000036">
    <property type="protein sequence ID" value="MBC6470116.1"/>
    <property type="molecule type" value="Genomic_DNA"/>
</dbReference>
<comment type="caution">
    <text evidence="2">The sequence shown here is derived from an EMBL/GenBank/DDBJ whole genome shotgun (WGS) entry which is preliminary data.</text>
</comment>
<reference evidence="2 3" key="1">
    <citation type="submission" date="2020-06" db="EMBL/GenBank/DDBJ databases">
        <title>Actinomadura xiongansis sp. nov., isolated from soil of Baiyangdian.</title>
        <authorList>
            <person name="Zhang X."/>
        </authorList>
    </citation>
    <scope>NUCLEOTIDE SEQUENCE [LARGE SCALE GENOMIC DNA]</scope>
    <source>
        <strain evidence="2 3">HBUM206468</strain>
    </source>
</reference>